<feature type="region of interest" description="Disordered" evidence="1">
    <location>
        <begin position="248"/>
        <end position="284"/>
    </location>
</feature>
<comment type="caution">
    <text evidence="4">The sequence shown here is derived from an EMBL/GenBank/DDBJ whole genome shotgun (WGS) entry which is preliminary data.</text>
</comment>
<feature type="domain" description="FHA" evidence="3">
    <location>
        <begin position="33"/>
        <end position="94"/>
    </location>
</feature>
<dbReference type="InterPro" id="IPR000253">
    <property type="entry name" value="FHA_dom"/>
</dbReference>
<feature type="region of interest" description="Disordered" evidence="1">
    <location>
        <begin position="383"/>
        <end position="407"/>
    </location>
</feature>
<dbReference type="AlphaFoldDB" id="A0AAD4KLB1"/>
<dbReference type="Gene3D" id="2.60.200.20">
    <property type="match status" value="1"/>
</dbReference>
<feature type="compositionally biased region" description="Polar residues" evidence="1">
    <location>
        <begin position="499"/>
        <end position="515"/>
    </location>
</feature>
<evidence type="ECO:0000259" key="3">
    <source>
        <dbReference type="PROSITE" id="PS50006"/>
    </source>
</evidence>
<feature type="compositionally biased region" description="Basic and acidic residues" evidence="1">
    <location>
        <begin position="537"/>
        <end position="557"/>
    </location>
</feature>
<dbReference type="SUPFAM" id="SSF49879">
    <property type="entry name" value="SMAD/FHA domain"/>
    <property type="match status" value="1"/>
</dbReference>
<evidence type="ECO:0000313" key="5">
    <source>
        <dbReference type="Proteomes" id="UP001201262"/>
    </source>
</evidence>
<reference evidence="4" key="1">
    <citation type="submission" date="2021-12" db="EMBL/GenBank/DDBJ databases">
        <title>Convergent genome expansion in fungi linked to evolution of root-endophyte symbiosis.</title>
        <authorList>
            <consortium name="DOE Joint Genome Institute"/>
            <person name="Ke Y.-H."/>
            <person name="Bonito G."/>
            <person name="Liao H.-L."/>
            <person name="Looney B."/>
            <person name="Rojas-Flechas A."/>
            <person name="Nash J."/>
            <person name="Hameed K."/>
            <person name="Schadt C."/>
            <person name="Martin F."/>
            <person name="Crous P.W."/>
            <person name="Miettinen O."/>
            <person name="Magnuson J.K."/>
            <person name="Labbe J."/>
            <person name="Jacobson D."/>
            <person name="Doktycz M.J."/>
            <person name="Veneault-Fourrey C."/>
            <person name="Kuo A."/>
            <person name="Mondo S."/>
            <person name="Calhoun S."/>
            <person name="Riley R."/>
            <person name="Ohm R."/>
            <person name="LaButti K."/>
            <person name="Andreopoulos B."/>
            <person name="Pangilinan J."/>
            <person name="Nolan M."/>
            <person name="Tritt A."/>
            <person name="Clum A."/>
            <person name="Lipzen A."/>
            <person name="Daum C."/>
            <person name="Barry K."/>
            <person name="Grigoriev I.V."/>
            <person name="Vilgalys R."/>
        </authorList>
    </citation>
    <scope>NUCLEOTIDE SEQUENCE</scope>
    <source>
        <strain evidence="4">PMI_201</strain>
    </source>
</reference>
<dbReference type="GeneID" id="70251094"/>
<protein>
    <recommendedName>
        <fullName evidence="3">FHA domain-containing protein</fullName>
    </recommendedName>
</protein>
<dbReference type="Proteomes" id="UP001201262">
    <property type="component" value="Unassembled WGS sequence"/>
</dbReference>
<feature type="compositionally biased region" description="Acidic residues" evidence="1">
    <location>
        <begin position="272"/>
        <end position="284"/>
    </location>
</feature>
<dbReference type="PANTHER" id="PTHR15715">
    <property type="entry name" value="CENTROSOMAL PROTEIN OF 170 KDA"/>
    <property type="match status" value="1"/>
</dbReference>
<dbReference type="EMBL" id="JAJTJA010000009">
    <property type="protein sequence ID" value="KAH8694167.1"/>
    <property type="molecule type" value="Genomic_DNA"/>
</dbReference>
<dbReference type="GO" id="GO:0005737">
    <property type="term" value="C:cytoplasm"/>
    <property type="evidence" value="ECO:0007669"/>
    <property type="project" value="TreeGrafter"/>
</dbReference>
<accession>A0AAD4KLB1</accession>
<keyword evidence="2" id="KW-1133">Transmembrane helix</keyword>
<keyword evidence="2" id="KW-0812">Transmembrane</keyword>
<gene>
    <name evidence="4" type="ORF">BGW36DRAFT_430190</name>
</gene>
<keyword evidence="2" id="KW-0472">Membrane</keyword>
<dbReference type="SMART" id="SM00240">
    <property type="entry name" value="FHA"/>
    <property type="match status" value="1"/>
</dbReference>
<keyword evidence="5" id="KW-1185">Reference proteome</keyword>
<evidence type="ECO:0000256" key="2">
    <source>
        <dbReference type="SAM" id="Phobius"/>
    </source>
</evidence>
<dbReference type="InterPro" id="IPR051176">
    <property type="entry name" value="Cent_Immune-Sig_Mod"/>
</dbReference>
<feature type="compositionally biased region" description="Acidic residues" evidence="1">
    <location>
        <begin position="248"/>
        <end position="258"/>
    </location>
</feature>
<feature type="region of interest" description="Disordered" evidence="1">
    <location>
        <begin position="139"/>
        <end position="220"/>
    </location>
</feature>
<dbReference type="Pfam" id="PF00498">
    <property type="entry name" value="FHA"/>
    <property type="match status" value="1"/>
</dbReference>
<evidence type="ECO:0000313" key="4">
    <source>
        <dbReference type="EMBL" id="KAH8694167.1"/>
    </source>
</evidence>
<sequence>MDGRHVVVTLTPVYAPDTLPFRSLTFASDNDTAPIGRASKSETKNLVPAHDNGWFDSRVMSREHAEFSVSLEMEAIYIRDHGSMHGTLVNDKKITAKENVPVKNGDVLTFGSEVSRGPQTFRPIAVRFDCNWYDSKPAYLTPAEPSKTPTNTFRVPDDDDDVIVVVEDSSESAGSTDADYGSDVSRPVDLTSPVTSPEAKHSELPRAKPIRVDATAGSQQESMIFGQEEQIPPSSPLDIYRTDVLEFDDTDSQPDSDNDSNNGSGSAWIPPNDEDMQDVEESDVDEEDIPKMMGMDQDDVPLTSSQQALSSAHDANLPSSPIPRRAIEEPVKKMAQTNTPSFIPPGSALYCPAPTLTPVIRPPALFQTEPSHLVATSANNQGQWSHFHSPRIPSPSDKAMAKSSGNSVPNYQSSFQDFTSNMDCLYDLHEPPAPVCQEARSSLLNQYVPNAANESFPFGPHRSSGYLRHLSDEGNGIAQPQSTFDNTDPHLLFTYKSKPGSSNEAQKSTEPTPTRVSIEDILEKTSGQSVLRCSLKRKADELETDQPKETEKEREPNTQDSLPDAQPQVNLKDLVISDLKVVNATNQHSGRNREHRRKRVKTRQPGNVIKYATAAMVGAVVGGISTVVALAALPPGFFE</sequence>
<dbReference type="PROSITE" id="PS50006">
    <property type="entry name" value="FHA_DOMAIN"/>
    <property type="match status" value="1"/>
</dbReference>
<proteinExistence type="predicted"/>
<organism evidence="4 5">
    <name type="scientific">Talaromyces proteolyticus</name>
    <dbReference type="NCBI Taxonomy" id="1131652"/>
    <lineage>
        <taxon>Eukaryota</taxon>
        <taxon>Fungi</taxon>
        <taxon>Dikarya</taxon>
        <taxon>Ascomycota</taxon>
        <taxon>Pezizomycotina</taxon>
        <taxon>Eurotiomycetes</taxon>
        <taxon>Eurotiomycetidae</taxon>
        <taxon>Eurotiales</taxon>
        <taxon>Trichocomaceae</taxon>
        <taxon>Talaromyces</taxon>
        <taxon>Talaromyces sect. Bacilispori</taxon>
    </lineage>
</organism>
<dbReference type="InterPro" id="IPR008984">
    <property type="entry name" value="SMAD_FHA_dom_sf"/>
</dbReference>
<dbReference type="PANTHER" id="PTHR15715:SF37">
    <property type="entry name" value="LD47843P"/>
    <property type="match status" value="1"/>
</dbReference>
<feature type="region of interest" description="Disordered" evidence="1">
    <location>
        <begin position="467"/>
        <end position="569"/>
    </location>
</feature>
<feature type="transmembrane region" description="Helical" evidence="2">
    <location>
        <begin position="608"/>
        <end position="633"/>
    </location>
</feature>
<evidence type="ECO:0000256" key="1">
    <source>
        <dbReference type="SAM" id="MobiDB-lite"/>
    </source>
</evidence>
<dbReference type="RefSeq" id="XP_046069837.1">
    <property type="nucleotide sequence ID" value="XM_046220807.1"/>
</dbReference>
<name>A0AAD4KLB1_9EURO</name>